<evidence type="ECO:0000313" key="3">
    <source>
        <dbReference type="Proteomes" id="UP000238322"/>
    </source>
</evidence>
<protein>
    <submittedName>
        <fullName evidence="2">Uncharacterized protein</fullName>
    </submittedName>
</protein>
<dbReference type="Proteomes" id="UP000238322">
    <property type="component" value="Unassembled WGS sequence"/>
</dbReference>
<accession>A0A2S8FUY6</accession>
<comment type="caution">
    <text evidence="2">The sequence shown here is derived from an EMBL/GenBank/DDBJ whole genome shotgun (WGS) entry which is preliminary data.</text>
</comment>
<dbReference type="AlphaFoldDB" id="A0A2S8FUY6"/>
<dbReference type="OrthoDB" id="2223488at2"/>
<gene>
    <name evidence="2" type="ORF">C5Y83_08525</name>
</gene>
<evidence type="ECO:0000256" key="1">
    <source>
        <dbReference type="SAM" id="MobiDB-lite"/>
    </source>
</evidence>
<organism evidence="2 3">
    <name type="scientific">Blastopirellula marina</name>
    <dbReference type="NCBI Taxonomy" id="124"/>
    <lineage>
        <taxon>Bacteria</taxon>
        <taxon>Pseudomonadati</taxon>
        <taxon>Planctomycetota</taxon>
        <taxon>Planctomycetia</taxon>
        <taxon>Pirellulales</taxon>
        <taxon>Pirellulaceae</taxon>
        <taxon>Blastopirellula</taxon>
    </lineage>
</organism>
<reference evidence="2 3" key="1">
    <citation type="submission" date="2018-02" db="EMBL/GenBank/DDBJ databases">
        <title>Comparative genomes isolates from brazilian mangrove.</title>
        <authorList>
            <person name="Araujo J.E."/>
            <person name="Taketani R.G."/>
            <person name="Silva M.C.P."/>
            <person name="Loureco M.V."/>
            <person name="Andreote F.D."/>
        </authorList>
    </citation>
    <scope>NUCLEOTIDE SEQUENCE [LARGE SCALE GENOMIC DNA]</scope>
    <source>
        <strain evidence="2 3">Hex-1 MGV</strain>
    </source>
</reference>
<feature type="region of interest" description="Disordered" evidence="1">
    <location>
        <begin position="1"/>
        <end position="21"/>
    </location>
</feature>
<dbReference type="RefSeq" id="WP_105329252.1">
    <property type="nucleotide sequence ID" value="NZ_PUHY01000006.1"/>
</dbReference>
<name>A0A2S8FUY6_9BACT</name>
<proteinExistence type="predicted"/>
<evidence type="ECO:0000313" key="2">
    <source>
        <dbReference type="EMBL" id="PQO35963.1"/>
    </source>
</evidence>
<sequence>MDEINPFESPTTPEASDASAERGDAWLRITRPTQYQDYLRAYTIKVDGRHREKIRVNETITISVESGTLLVMASIDWAKAPPLLVIIQPGETVDLEVRGALRGWKIFLASYYVFFRPGKWLELRRVESAAVNDG</sequence>
<dbReference type="EMBL" id="PUHY01000006">
    <property type="protein sequence ID" value="PQO35963.1"/>
    <property type="molecule type" value="Genomic_DNA"/>
</dbReference>